<dbReference type="KEGG" id="smon:AWR27_24165"/>
<dbReference type="Proteomes" id="UP000187941">
    <property type="component" value="Chromosome"/>
</dbReference>
<dbReference type="AlphaFoldDB" id="A0A1P9X4V4"/>
<protein>
    <recommendedName>
        <fullName evidence="3">Lipocalin-like domain-containing protein</fullName>
    </recommendedName>
</protein>
<sequence length="163" mass="18068">MKTLLRFILLPVLCGVLFGGCSERLEPKPLTYTQLLTGTTKKSWRVVSVIINDNGQSSGVIPIQQAGIPACFADDLYTFYANDERRLEISEGATKCSPNDPDIYVTDSWILVNANASLEFVLPILAGFPIPFTIKNLTGDVLTVEYYFGDVNASYRFTFNAVR</sequence>
<dbReference type="STRING" id="1178516.AWR27_24165"/>
<reference evidence="1 2" key="1">
    <citation type="submission" date="2016-01" db="EMBL/GenBank/DDBJ databases">
        <authorList>
            <person name="Oliw E.H."/>
        </authorList>
    </citation>
    <scope>NUCLEOTIDE SEQUENCE [LARGE SCALE GENOMIC DNA]</scope>
    <source>
        <strain evidence="1 2">DY10</strain>
    </source>
</reference>
<evidence type="ECO:0000313" key="2">
    <source>
        <dbReference type="Proteomes" id="UP000187941"/>
    </source>
</evidence>
<dbReference type="OrthoDB" id="950800at2"/>
<proteinExistence type="predicted"/>
<evidence type="ECO:0000313" key="1">
    <source>
        <dbReference type="EMBL" id="AQG82680.1"/>
    </source>
</evidence>
<organism evidence="1 2">
    <name type="scientific">Spirosoma montaniterrae</name>
    <dbReference type="NCBI Taxonomy" id="1178516"/>
    <lineage>
        <taxon>Bacteria</taxon>
        <taxon>Pseudomonadati</taxon>
        <taxon>Bacteroidota</taxon>
        <taxon>Cytophagia</taxon>
        <taxon>Cytophagales</taxon>
        <taxon>Cytophagaceae</taxon>
        <taxon>Spirosoma</taxon>
    </lineage>
</organism>
<dbReference type="RefSeq" id="WP_077134183.1">
    <property type="nucleotide sequence ID" value="NZ_CP014263.1"/>
</dbReference>
<gene>
    <name evidence="1" type="ORF">AWR27_24165</name>
</gene>
<evidence type="ECO:0008006" key="3">
    <source>
        <dbReference type="Google" id="ProtNLM"/>
    </source>
</evidence>
<dbReference type="PROSITE" id="PS51257">
    <property type="entry name" value="PROKAR_LIPOPROTEIN"/>
    <property type="match status" value="1"/>
</dbReference>
<name>A0A1P9X4V4_9BACT</name>
<keyword evidence="2" id="KW-1185">Reference proteome</keyword>
<accession>A0A1P9X4V4</accession>
<dbReference type="EMBL" id="CP014263">
    <property type="protein sequence ID" value="AQG82680.1"/>
    <property type="molecule type" value="Genomic_DNA"/>
</dbReference>